<proteinExistence type="predicted"/>
<sequence>MKKTILLIFCTVTLFAQQSVENIYKEAFKIATNPDEISKFRDPAHALSDLWGYSSNIPFKLFYEESSIFDWETTKKPEPGNAILFKESEDIYLILGVVKTIQYQEIRIFLDLKTFKVIFSQKRASEYKVIRKKDLIRNASLQRHAVSYAFKSSFGESSHNFTGVLRPKDMVVAKFYPIATIAFTNSEQATIHTTNQQKVVKKFEGKMISGSVCNFFDTNEGEITLDAKIMDSQQNASSNPDALLVLEMVVIERD</sequence>
<reference evidence="1 2" key="1">
    <citation type="submission" date="2019-08" db="EMBL/GenBank/DDBJ databases">
        <title>Complete genome sequence of Candidatus Uab amorphum.</title>
        <authorList>
            <person name="Shiratori T."/>
            <person name="Suzuki S."/>
            <person name="Kakizawa Y."/>
            <person name="Ishida K."/>
        </authorList>
    </citation>
    <scope>NUCLEOTIDE SEQUENCE [LARGE SCALE GENOMIC DNA]</scope>
    <source>
        <strain evidence="1 2">SRT547</strain>
    </source>
</reference>
<dbReference type="EMBL" id="AP019860">
    <property type="protein sequence ID" value="BBM84377.1"/>
    <property type="molecule type" value="Genomic_DNA"/>
</dbReference>
<dbReference type="AlphaFoldDB" id="A0A5S9IMQ9"/>
<evidence type="ECO:0000313" key="1">
    <source>
        <dbReference type="EMBL" id="BBM84377.1"/>
    </source>
</evidence>
<gene>
    <name evidence="1" type="ORF">UABAM_02736</name>
</gene>
<accession>A0A5S9IMQ9</accession>
<dbReference type="RefSeq" id="WP_151968536.1">
    <property type="nucleotide sequence ID" value="NZ_AP019860.1"/>
</dbReference>
<organism evidence="1 2">
    <name type="scientific">Uabimicrobium amorphum</name>
    <dbReference type="NCBI Taxonomy" id="2596890"/>
    <lineage>
        <taxon>Bacteria</taxon>
        <taxon>Pseudomonadati</taxon>
        <taxon>Planctomycetota</taxon>
        <taxon>Candidatus Uabimicrobiia</taxon>
        <taxon>Candidatus Uabimicrobiales</taxon>
        <taxon>Candidatus Uabimicrobiaceae</taxon>
        <taxon>Candidatus Uabimicrobium</taxon>
    </lineage>
</organism>
<protein>
    <submittedName>
        <fullName evidence="1">Uncharacterized protein</fullName>
    </submittedName>
</protein>
<dbReference type="Proteomes" id="UP000326354">
    <property type="component" value="Chromosome"/>
</dbReference>
<dbReference type="KEGG" id="uam:UABAM_02736"/>
<keyword evidence="2" id="KW-1185">Reference proteome</keyword>
<name>A0A5S9IMQ9_UABAM</name>
<evidence type="ECO:0000313" key="2">
    <source>
        <dbReference type="Proteomes" id="UP000326354"/>
    </source>
</evidence>